<evidence type="ECO:0000256" key="1">
    <source>
        <dbReference type="SAM" id="MobiDB-lite"/>
    </source>
</evidence>
<comment type="caution">
    <text evidence="2">The sequence shown here is derived from an EMBL/GenBank/DDBJ whole genome shotgun (WGS) entry which is preliminary data.</text>
</comment>
<keyword evidence="3" id="KW-1185">Reference proteome</keyword>
<dbReference type="InterPro" id="IPR028037">
    <property type="entry name" value="Antitoxin_Rv0909/MT0933"/>
</dbReference>
<feature type="compositionally biased region" description="Basic and acidic residues" evidence="1">
    <location>
        <begin position="1"/>
        <end position="41"/>
    </location>
</feature>
<protein>
    <submittedName>
        <fullName evidence="2">Antitoxin</fullName>
    </submittedName>
</protein>
<proteinExistence type="predicted"/>
<dbReference type="Pfam" id="PF14013">
    <property type="entry name" value="MT0933_antitox"/>
    <property type="match status" value="1"/>
</dbReference>
<dbReference type="RefSeq" id="WP_222968090.1">
    <property type="nucleotide sequence ID" value="NZ_JAINZZ010000059.1"/>
</dbReference>
<evidence type="ECO:0000313" key="2">
    <source>
        <dbReference type="EMBL" id="MBY8881971.1"/>
    </source>
</evidence>
<name>A0ABS7QGN9_9ACTN</name>
<evidence type="ECO:0000313" key="3">
    <source>
        <dbReference type="Proteomes" id="UP000778578"/>
    </source>
</evidence>
<accession>A0ABS7QGN9</accession>
<sequence>MSFMDTLKDKLGMSKGKASDAMRQHGDKVDQGIDKAGDAVDSKTGSKYSSQVDTGQDKAKDAARNYGEQGGGQS</sequence>
<feature type="region of interest" description="Disordered" evidence="1">
    <location>
        <begin position="1"/>
        <end position="74"/>
    </location>
</feature>
<dbReference type="Proteomes" id="UP000778578">
    <property type="component" value="Unassembled WGS sequence"/>
</dbReference>
<feature type="compositionally biased region" description="Polar residues" evidence="1">
    <location>
        <begin position="43"/>
        <end position="54"/>
    </location>
</feature>
<gene>
    <name evidence="2" type="ORF">K7862_30700</name>
</gene>
<organism evidence="2 3">
    <name type="scientific">Actinacidiphila acidipaludis</name>
    <dbReference type="NCBI Taxonomy" id="2873382"/>
    <lineage>
        <taxon>Bacteria</taxon>
        <taxon>Bacillati</taxon>
        <taxon>Actinomycetota</taxon>
        <taxon>Actinomycetes</taxon>
        <taxon>Kitasatosporales</taxon>
        <taxon>Streptomycetaceae</taxon>
        <taxon>Actinacidiphila</taxon>
    </lineage>
</organism>
<dbReference type="EMBL" id="JAINZZ010000059">
    <property type="protein sequence ID" value="MBY8881971.1"/>
    <property type="molecule type" value="Genomic_DNA"/>
</dbReference>
<reference evidence="2 3" key="1">
    <citation type="submission" date="2021-08" db="EMBL/GenBank/DDBJ databases">
        <title>WGS of actinomycetes from Thailand.</title>
        <authorList>
            <person name="Thawai C."/>
        </authorList>
    </citation>
    <scope>NUCLEOTIDE SEQUENCE [LARGE SCALE GENOMIC DNA]</scope>
    <source>
        <strain evidence="2 3">PLK6-54</strain>
    </source>
</reference>